<keyword evidence="10" id="KW-1185">Reference proteome</keyword>
<dbReference type="PROSITE" id="PS51379">
    <property type="entry name" value="4FE4S_FER_2"/>
    <property type="match status" value="2"/>
</dbReference>
<evidence type="ECO:0000256" key="7">
    <source>
        <dbReference type="SAM" id="Phobius"/>
    </source>
</evidence>
<feature type="transmembrane region" description="Helical" evidence="7">
    <location>
        <begin position="7"/>
        <end position="26"/>
    </location>
</feature>
<organism evidence="9 10">
    <name type="scientific">Clostridium ganghwense</name>
    <dbReference type="NCBI Taxonomy" id="312089"/>
    <lineage>
        <taxon>Bacteria</taxon>
        <taxon>Bacillati</taxon>
        <taxon>Bacillota</taxon>
        <taxon>Clostridia</taxon>
        <taxon>Eubacteriales</taxon>
        <taxon>Clostridiaceae</taxon>
        <taxon>Clostridium</taxon>
    </lineage>
</organism>
<dbReference type="PROSITE" id="PS00198">
    <property type="entry name" value="4FE4S_FER_1"/>
    <property type="match status" value="1"/>
</dbReference>
<reference evidence="9" key="1">
    <citation type="submission" date="2022-12" db="EMBL/GenBank/DDBJ databases">
        <authorList>
            <person name="Wang J."/>
        </authorList>
    </citation>
    <scope>NUCLEOTIDE SEQUENCE</scope>
    <source>
        <strain evidence="9">HY-42-06</strain>
    </source>
</reference>
<keyword evidence="6 7" id="KW-0472">Membrane</keyword>
<feature type="domain" description="4Fe-4S ferredoxin-type" evidence="8">
    <location>
        <begin position="233"/>
        <end position="263"/>
    </location>
</feature>
<keyword evidence="5" id="KW-0411">Iron-sulfur</keyword>
<evidence type="ECO:0000256" key="3">
    <source>
        <dbReference type="ARBA" id="ARBA00022723"/>
    </source>
</evidence>
<keyword evidence="7" id="KW-0812">Transmembrane</keyword>
<dbReference type="Gene3D" id="3.40.50.1780">
    <property type="match status" value="1"/>
</dbReference>
<keyword evidence="7" id="KW-1133">Transmembrane helix</keyword>
<evidence type="ECO:0000256" key="6">
    <source>
        <dbReference type="ARBA" id="ARBA00023136"/>
    </source>
</evidence>
<evidence type="ECO:0000256" key="2">
    <source>
        <dbReference type="ARBA" id="ARBA00022475"/>
    </source>
</evidence>
<dbReference type="Gene3D" id="3.30.70.20">
    <property type="match status" value="1"/>
</dbReference>
<feature type="transmembrane region" description="Helical" evidence="7">
    <location>
        <begin position="165"/>
        <end position="182"/>
    </location>
</feature>
<evidence type="ECO:0000256" key="1">
    <source>
        <dbReference type="ARBA" id="ARBA00004236"/>
    </source>
</evidence>
<dbReference type="PANTHER" id="PTHR30224:SF4">
    <property type="entry name" value="ELECTRON TRANSPORT PROTEIN YCCM-RELATED"/>
    <property type="match status" value="1"/>
</dbReference>
<sequence length="378" mass="41791">MKNKLKWIISIFFLIFAPFAAVMHQIKGGGPDGSASVDALCPFGGLETLPTLFKDGTYMNRVTPSAFILLIAVVILTFVLGRAFCGYICPLGTIQSLITKLGKRLNIKQIKINKSVDKILRYAKYVVLFVVLFTTYKAGELVIRTYDPWAAFMHLSAGTEIFEEFLIGLIILIALLISSLFIERAWCRYFCPLGAALAITSPLRIFKIRKNTSTCVNCKACTRSCPMGLDVHSEKSVSSTECISCGECITRCPVDKTLEMKKGNTSLSINKMGIVVITVLALVVGSNAAIGNFQTSLSNKETLTQNGILNSDNIKGYMTLNDVAEEFNIDVKFLLEKCNLPEDTDVNKSMKELKNDLAEKGIEFETSNLREIVKELLE</sequence>
<feature type="transmembrane region" description="Helical" evidence="7">
    <location>
        <begin position="119"/>
        <end position="139"/>
    </location>
</feature>
<keyword evidence="4" id="KW-0408">Iron</keyword>
<evidence type="ECO:0000256" key="4">
    <source>
        <dbReference type="ARBA" id="ARBA00023004"/>
    </source>
</evidence>
<dbReference type="Proteomes" id="UP001079657">
    <property type="component" value="Unassembled WGS sequence"/>
</dbReference>
<dbReference type="RefSeq" id="WP_268048810.1">
    <property type="nucleotide sequence ID" value="NZ_JAPQES010000001.1"/>
</dbReference>
<keyword evidence="3" id="KW-0479">Metal-binding</keyword>
<dbReference type="Pfam" id="PF12801">
    <property type="entry name" value="Fer4_5"/>
    <property type="match status" value="1"/>
</dbReference>
<dbReference type="InterPro" id="IPR017900">
    <property type="entry name" value="4Fe4S_Fe_S_CS"/>
</dbReference>
<comment type="subcellular location">
    <subcellularLocation>
        <location evidence="1">Cell membrane</location>
    </subcellularLocation>
</comment>
<dbReference type="InterPro" id="IPR052378">
    <property type="entry name" value="NosR_regulator"/>
</dbReference>
<evidence type="ECO:0000259" key="8">
    <source>
        <dbReference type="PROSITE" id="PS51379"/>
    </source>
</evidence>
<comment type="caution">
    <text evidence="9">The sequence shown here is derived from an EMBL/GenBank/DDBJ whole genome shotgun (WGS) entry which is preliminary data.</text>
</comment>
<protein>
    <submittedName>
        <fullName evidence="9">4Fe-4S binding protein</fullName>
    </submittedName>
</protein>
<feature type="transmembrane region" description="Helical" evidence="7">
    <location>
        <begin position="269"/>
        <end position="290"/>
    </location>
</feature>
<dbReference type="Pfam" id="PF13237">
    <property type="entry name" value="Fer4_10"/>
    <property type="match status" value="1"/>
</dbReference>
<evidence type="ECO:0000313" key="9">
    <source>
        <dbReference type="EMBL" id="MCY6370178.1"/>
    </source>
</evidence>
<feature type="domain" description="4Fe-4S ferredoxin-type" evidence="8">
    <location>
        <begin position="206"/>
        <end position="228"/>
    </location>
</feature>
<evidence type="ECO:0000313" key="10">
    <source>
        <dbReference type="Proteomes" id="UP001079657"/>
    </source>
</evidence>
<dbReference type="PANTHER" id="PTHR30224">
    <property type="entry name" value="ELECTRON TRANSPORT PROTEIN"/>
    <property type="match status" value="1"/>
</dbReference>
<keyword evidence="2" id="KW-1003">Cell membrane</keyword>
<dbReference type="SUPFAM" id="SSF54862">
    <property type="entry name" value="4Fe-4S ferredoxins"/>
    <property type="match status" value="1"/>
</dbReference>
<feature type="transmembrane region" description="Helical" evidence="7">
    <location>
        <begin position="67"/>
        <end position="98"/>
    </location>
</feature>
<dbReference type="EMBL" id="JAPQES010000001">
    <property type="protein sequence ID" value="MCY6370178.1"/>
    <property type="molecule type" value="Genomic_DNA"/>
</dbReference>
<gene>
    <name evidence="9" type="ORF">OXH55_05985</name>
</gene>
<accession>A0ABT4CM96</accession>
<name>A0ABT4CM96_9CLOT</name>
<dbReference type="InterPro" id="IPR017896">
    <property type="entry name" value="4Fe4S_Fe-S-bd"/>
</dbReference>
<proteinExistence type="predicted"/>
<evidence type="ECO:0000256" key="5">
    <source>
        <dbReference type="ARBA" id="ARBA00023014"/>
    </source>
</evidence>